<dbReference type="RefSeq" id="WP_220110589.1">
    <property type="nucleotide sequence ID" value="NZ_JAHZST010000012.1"/>
</dbReference>
<dbReference type="Gene3D" id="1.20.58.300">
    <property type="entry name" value="FlgN-like"/>
    <property type="match status" value="1"/>
</dbReference>
<protein>
    <submittedName>
        <fullName evidence="4">Flagellar protein FlgN</fullName>
    </submittedName>
</protein>
<reference evidence="4 5" key="1">
    <citation type="submission" date="2021-07" db="EMBL/GenBank/DDBJ databases">
        <title>Shewanella sp. nov, isolated from SCS.</title>
        <authorList>
            <person name="Cao W.R."/>
        </authorList>
    </citation>
    <scope>NUCLEOTIDE SEQUENCE [LARGE SCALE GENOMIC DNA]</scope>
    <source>
        <strain evidence="4 5">NR704-98</strain>
    </source>
</reference>
<accession>A0ABS7E654</accession>
<evidence type="ECO:0000256" key="1">
    <source>
        <dbReference type="ARBA" id="ARBA00002397"/>
    </source>
</evidence>
<comment type="similarity">
    <text evidence="2">Belongs to the FlgN family.</text>
</comment>
<gene>
    <name evidence="4" type="ORF">K0625_15860</name>
</gene>
<keyword evidence="4" id="KW-0966">Cell projection</keyword>
<keyword evidence="4" id="KW-0282">Flagellum</keyword>
<keyword evidence="3" id="KW-1005">Bacterial flagellum biogenesis</keyword>
<evidence type="ECO:0000313" key="5">
    <source>
        <dbReference type="Proteomes" id="UP001195963"/>
    </source>
</evidence>
<sequence>MSQLSSIIEKQHQLLQELKVTISEEKSALVDQDAELLLTLASSKAKLLDALKANDGVLSAQPDIAALSTEPALINQVKIAKEQLAECQQLNMENASLIELNLASVNRFAQALQASRNASSLTYNGKGKTSTISTLGNNLKA</sequence>
<dbReference type="SUPFAM" id="SSF140566">
    <property type="entry name" value="FlgN-like"/>
    <property type="match status" value="1"/>
</dbReference>
<evidence type="ECO:0000256" key="3">
    <source>
        <dbReference type="ARBA" id="ARBA00022795"/>
    </source>
</evidence>
<name>A0ABS7E654_9GAMM</name>
<evidence type="ECO:0000256" key="2">
    <source>
        <dbReference type="ARBA" id="ARBA00007703"/>
    </source>
</evidence>
<keyword evidence="4" id="KW-0969">Cilium</keyword>
<dbReference type="EMBL" id="JAHZST010000012">
    <property type="protein sequence ID" value="MBW8185135.1"/>
    <property type="molecule type" value="Genomic_DNA"/>
</dbReference>
<evidence type="ECO:0000313" key="4">
    <source>
        <dbReference type="EMBL" id="MBW8185135.1"/>
    </source>
</evidence>
<dbReference type="InterPro" id="IPR036679">
    <property type="entry name" value="FlgN-like_sf"/>
</dbReference>
<organism evidence="4 5">
    <name type="scientific">Shewanella nanhaiensis</name>
    <dbReference type="NCBI Taxonomy" id="2864872"/>
    <lineage>
        <taxon>Bacteria</taxon>
        <taxon>Pseudomonadati</taxon>
        <taxon>Pseudomonadota</taxon>
        <taxon>Gammaproteobacteria</taxon>
        <taxon>Alteromonadales</taxon>
        <taxon>Shewanellaceae</taxon>
        <taxon>Shewanella</taxon>
    </lineage>
</organism>
<proteinExistence type="inferred from homology"/>
<dbReference type="Pfam" id="PF05130">
    <property type="entry name" value="FlgN"/>
    <property type="match status" value="1"/>
</dbReference>
<comment type="caution">
    <text evidence="4">The sequence shown here is derived from an EMBL/GenBank/DDBJ whole genome shotgun (WGS) entry which is preliminary data.</text>
</comment>
<dbReference type="InterPro" id="IPR007809">
    <property type="entry name" value="FlgN-like"/>
</dbReference>
<dbReference type="Proteomes" id="UP001195963">
    <property type="component" value="Unassembled WGS sequence"/>
</dbReference>
<comment type="function">
    <text evidence="1">Required for the efficient initiation of filament assembly.</text>
</comment>
<keyword evidence="5" id="KW-1185">Reference proteome</keyword>